<organism evidence="2 3">
    <name type="scientific">Pseudonocardia ammonioxydans</name>
    <dbReference type="NCBI Taxonomy" id="260086"/>
    <lineage>
        <taxon>Bacteria</taxon>
        <taxon>Bacillati</taxon>
        <taxon>Actinomycetota</taxon>
        <taxon>Actinomycetes</taxon>
        <taxon>Pseudonocardiales</taxon>
        <taxon>Pseudonocardiaceae</taxon>
        <taxon>Pseudonocardia</taxon>
    </lineage>
</organism>
<dbReference type="STRING" id="260086.SAMN05216207_100987"/>
<dbReference type="RefSeq" id="WP_093341419.1">
    <property type="nucleotide sequence ID" value="NZ_FOUY01000009.1"/>
</dbReference>
<evidence type="ECO:0000313" key="2">
    <source>
        <dbReference type="EMBL" id="SFN16929.1"/>
    </source>
</evidence>
<proteinExistence type="predicted"/>
<sequence length="487" mass="50668">MGTGDPAYRSAGDLVGDLAAGRVSAVELTEAAIARIERLDGTINAVCVPDFDRARSAAATADAALARGERRPLLGVPVTVKESFHVAGLPTTWGAPAFADVVPDTDAVAVARMKAAGAVVLGKTNVPLHLGDLQSYNDLYGTTGNPWDPQRTPGGSSGGSAAGLAAGYAPLSLGSDIGGSLRNPAHCCGVHAHKPSLGLLALRGHTPPPVPVLPAEHDLAVIGPMARSASDLALLLGVLAGPDELTHGVAYRLALPPARHTDLRSYRVLVLDEHPLVPSSASVREAIDGFAARLAGTGATVLRDSPLLPEQTAAARVYMRLLEAGLAAGYPPEVYERARATAAQLDDDDHGLAAERARGAVLSHRDWVVADGERALIRQRWRALFDEIDIVLAPIMPTPAFPHDHSALATRRIEVDGVEYPYFDQLALAGVATLPGLPATALPVGRSGDGLPIGVQAIGPMFGDRTTIGFAELVEREFGGFTPPPLL</sequence>
<protein>
    <submittedName>
        <fullName evidence="2">Amidase</fullName>
    </submittedName>
</protein>
<dbReference type="Proteomes" id="UP000199614">
    <property type="component" value="Unassembled WGS sequence"/>
</dbReference>
<dbReference type="Gene3D" id="3.90.1300.10">
    <property type="entry name" value="Amidase signature (AS) domain"/>
    <property type="match status" value="1"/>
</dbReference>
<dbReference type="InterPro" id="IPR052739">
    <property type="entry name" value="FAAH2"/>
</dbReference>
<dbReference type="InterPro" id="IPR020556">
    <property type="entry name" value="Amidase_CS"/>
</dbReference>
<name>A0A1I4WVC5_PSUAM</name>
<gene>
    <name evidence="2" type="ORF">SAMN05216207_100987</name>
</gene>
<dbReference type="SUPFAM" id="SSF75304">
    <property type="entry name" value="Amidase signature (AS) enzymes"/>
    <property type="match status" value="1"/>
</dbReference>
<dbReference type="EMBL" id="FOUY01000009">
    <property type="protein sequence ID" value="SFN16929.1"/>
    <property type="molecule type" value="Genomic_DNA"/>
</dbReference>
<dbReference type="NCBIfam" id="NF004816">
    <property type="entry name" value="PRK06170.1"/>
    <property type="match status" value="1"/>
</dbReference>
<keyword evidence="3" id="KW-1185">Reference proteome</keyword>
<dbReference type="InterPro" id="IPR023631">
    <property type="entry name" value="Amidase_dom"/>
</dbReference>
<accession>A0A1I4WVC5</accession>
<dbReference type="AlphaFoldDB" id="A0A1I4WVC5"/>
<dbReference type="InterPro" id="IPR036928">
    <property type="entry name" value="AS_sf"/>
</dbReference>
<dbReference type="PIRSF" id="PIRSF001221">
    <property type="entry name" value="Amidase_fungi"/>
    <property type="match status" value="1"/>
</dbReference>
<reference evidence="2 3" key="1">
    <citation type="submission" date="2016-10" db="EMBL/GenBank/DDBJ databases">
        <authorList>
            <person name="de Groot N.N."/>
        </authorList>
    </citation>
    <scope>NUCLEOTIDE SEQUENCE [LARGE SCALE GENOMIC DNA]</scope>
    <source>
        <strain evidence="2 3">CGMCC 4.1877</strain>
    </source>
</reference>
<evidence type="ECO:0000313" key="3">
    <source>
        <dbReference type="Proteomes" id="UP000199614"/>
    </source>
</evidence>
<evidence type="ECO:0000259" key="1">
    <source>
        <dbReference type="Pfam" id="PF01425"/>
    </source>
</evidence>
<dbReference type="PANTHER" id="PTHR43372:SF4">
    <property type="entry name" value="FATTY-ACID AMIDE HYDROLASE 2"/>
    <property type="match status" value="1"/>
</dbReference>
<dbReference type="PANTHER" id="PTHR43372">
    <property type="entry name" value="FATTY-ACID AMIDE HYDROLASE"/>
    <property type="match status" value="1"/>
</dbReference>
<feature type="domain" description="Amidase" evidence="1">
    <location>
        <begin position="27"/>
        <end position="467"/>
    </location>
</feature>
<dbReference type="OrthoDB" id="182039at2"/>
<dbReference type="GO" id="GO:0012505">
    <property type="term" value="C:endomembrane system"/>
    <property type="evidence" value="ECO:0007669"/>
    <property type="project" value="TreeGrafter"/>
</dbReference>
<dbReference type="Pfam" id="PF01425">
    <property type="entry name" value="Amidase"/>
    <property type="match status" value="1"/>
</dbReference>
<dbReference type="PROSITE" id="PS00571">
    <property type="entry name" value="AMIDASES"/>
    <property type="match status" value="1"/>
</dbReference>